<evidence type="ECO:0000256" key="14">
    <source>
        <dbReference type="ARBA" id="ARBA00049244"/>
    </source>
</evidence>
<protein>
    <recommendedName>
        <fullName evidence="15">DNA polymerase IV</fullName>
        <shortName evidence="15">Pol IV</shortName>
        <ecNumber evidence="15">2.7.7.7</ecNumber>
    </recommendedName>
</protein>
<evidence type="ECO:0000256" key="9">
    <source>
        <dbReference type="ARBA" id="ARBA00022763"/>
    </source>
</evidence>
<dbReference type="SUPFAM" id="SSF100879">
    <property type="entry name" value="Lesion bypass DNA polymerase (Y-family), little finger domain"/>
    <property type="match status" value="1"/>
</dbReference>
<dbReference type="Gene3D" id="3.30.70.270">
    <property type="match status" value="1"/>
</dbReference>
<dbReference type="InterPro" id="IPR001126">
    <property type="entry name" value="UmuC"/>
</dbReference>
<dbReference type="EC" id="2.7.7.7" evidence="15"/>
<evidence type="ECO:0000256" key="6">
    <source>
        <dbReference type="ARBA" id="ARBA00022695"/>
    </source>
</evidence>
<dbReference type="GO" id="GO:0042276">
    <property type="term" value="P:error-prone translesion synthesis"/>
    <property type="evidence" value="ECO:0007669"/>
    <property type="project" value="TreeGrafter"/>
</dbReference>
<comment type="subunit">
    <text evidence="15">Monomer.</text>
</comment>
<gene>
    <name evidence="15 17" type="primary">dinB</name>
    <name evidence="17" type="ORF">IB286_08005</name>
</gene>
<dbReference type="GO" id="GO:0003684">
    <property type="term" value="F:damaged DNA binding"/>
    <property type="evidence" value="ECO:0007669"/>
    <property type="project" value="InterPro"/>
</dbReference>
<evidence type="ECO:0000256" key="11">
    <source>
        <dbReference type="ARBA" id="ARBA00022932"/>
    </source>
</evidence>
<organism evidence="17 18">
    <name type="scientific">Spongiibacter pelagi</name>
    <dbReference type="NCBI Taxonomy" id="2760804"/>
    <lineage>
        <taxon>Bacteria</taxon>
        <taxon>Pseudomonadati</taxon>
        <taxon>Pseudomonadota</taxon>
        <taxon>Gammaproteobacteria</taxon>
        <taxon>Cellvibrionales</taxon>
        <taxon>Spongiibacteraceae</taxon>
        <taxon>Spongiibacter</taxon>
    </lineage>
</organism>
<evidence type="ECO:0000256" key="7">
    <source>
        <dbReference type="ARBA" id="ARBA00022705"/>
    </source>
</evidence>
<keyword evidence="5 15" id="KW-0808">Transferase</keyword>
<dbReference type="InterPro" id="IPR043128">
    <property type="entry name" value="Rev_trsase/Diguanyl_cyclase"/>
</dbReference>
<dbReference type="PANTHER" id="PTHR11076">
    <property type="entry name" value="DNA REPAIR POLYMERASE UMUC / TRANSFERASE FAMILY MEMBER"/>
    <property type="match status" value="1"/>
</dbReference>
<dbReference type="Pfam" id="PF00817">
    <property type="entry name" value="IMS"/>
    <property type="match status" value="1"/>
</dbReference>
<accession>A0A927C3I1</accession>
<keyword evidence="13 15" id="KW-0234">DNA repair</keyword>
<dbReference type="InterPro" id="IPR053848">
    <property type="entry name" value="IMS_HHH_1"/>
</dbReference>
<dbReference type="FunFam" id="1.10.150.20:FF:000019">
    <property type="entry name" value="DNA polymerase IV"/>
    <property type="match status" value="1"/>
</dbReference>
<evidence type="ECO:0000256" key="5">
    <source>
        <dbReference type="ARBA" id="ARBA00022679"/>
    </source>
</evidence>
<dbReference type="HAMAP" id="MF_01113">
    <property type="entry name" value="DNApol_IV"/>
    <property type="match status" value="1"/>
</dbReference>
<keyword evidence="6 15" id="KW-0548">Nucleotidyltransferase</keyword>
<dbReference type="Gene3D" id="3.30.1490.100">
    <property type="entry name" value="DNA polymerase, Y-family, little finger domain"/>
    <property type="match status" value="1"/>
</dbReference>
<dbReference type="EMBL" id="JACXLD010000004">
    <property type="protein sequence ID" value="MBD2858956.1"/>
    <property type="molecule type" value="Genomic_DNA"/>
</dbReference>
<dbReference type="InterPro" id="IPR022880">
    <property type="entry name" value="DNApol_IV"/>
</dbReference>
<dbReference type="FunFam" id="3.40.1170.60:FF:000001">
    <property type="entry name" value="DNA polymerase IV"/>
    <property type="match status" value="1"/>
</dbReference>
<evidence type="ECO:0000256" key="12">
    <source>
        <dbReference type="ARBA" id="ARBA00023125"/>
    </source>
</evidence>
<comment type="subcellular location">
    <subcellularLocation>
        <location evidence="1 15">Cytoplasm</location>
    </subcellularLocation>
</comment>
<dbReference type="GO" id="GO:0005829">
    <property type="term" value="C:cytosol"/>
    <property type="evidence" value="ECO:0007669"/>
    <property type="project" value="TreeGrafter"/>
</dbReference>
<dbReference type="Gene3D" id="3.40.1170.60">
    <property type="match status" value="1"/>
</dbReference>
<sequence length="352" mass="39235">MRKIIHCDCDSFFASVEMRDDPSLRGRAVAVGGSSQRRGVIATCNYEARRFGVRSAMPTGHAMRLCPDLIVIPPQMDKYRRVASDIRQIFSTYTDLIEPLSLDEAYLDVSQSKRCAGSASLMAEEIRQRVSRELGITISAGVAPNKFLAKVASDWNKPNGLMVIPPAKVDAFVRQLPVEKIHGVGKVSRARLHGRGIYLCSDLQQFSLHELSKEFGQFGPRLYEYARGIDERDVVPSRDRKSLSVERTFEMDIADAGEARLALGELLSQLQQRLQTKSQSDRVSGVFIKLKSCDFRQTTVEQGHIGGLQEQSFQRLLAQAWSRLASPVRLIGAGVRFAEPAAAQSRQLVLFH</sequence>
<dbReference type="InterPro" id="IPR050116">
    <property type="entry name" value="DNA_polymerase-Y"/>
</dbReference>
<dbReference type="PROSITE" id="PS50173">
    <property type="entry name" value="UMUC"/>
    <property type="match status" value="1"/>
</dbReference>
<dbReference type="Pfam" id="PF21999">
    <property type="entry name" value="IMS_HHH_1"/>
    <property type="match status" value="1"/>
</dbReference>
<comment type="similarity">
    <text evidence="2 15">Belongs to the DNA polymerase type-Y family.</text>
</comment>
<dbReference type="GO" id="GO:0000287">
    <property type="term" value="F:magnesium ion binding"/>
    <property type="evidence" value="ECO:0007669"/>
    <property type="project" value="UniProtKB-UniRule"/>
</dbReference>
<evidence type="ECO:0000256" key="2">
    <source>
        <dbReference type="ARBA" id="ARBA00010945"/>
    </source>
</evidence>
<dbReference type="PANTHER" id="PTHR11076:SF33">
    <property type="entry name" value="DNA POLYMERASE KAPPA"/>
    <property type="match status" value="1"/>
</dbReference>
<keyword evidence="8 15" id="KW-0479">Metal-binding</keyword>
<keyword evidence="11 15" id="KW-0239">DNA-directed DNA polymerase</keyword>
<dbReference type="GO" id="GO:0009432">
    <property type="term" value="P:SOS response"/>
    <property type="evidence" value="ECO:0007669"/>
    <property type="project" value="TreeGrafter"/>
</dbReference>
<evidence type="ECO:0000259" key="16">
    <source>
        <dbReference type="PROSITE" id="PS50173"/>
    </source>
</evidence>
<feature type="binding site" evidence="15">
    <location>
        <position position="8"/>
    </location>
    <ligand>
        <name>Mg(2+)</name>
        <dbReference type="ChEBI" id="CHEBI:18420"/>
    </ligand>
</feature>
<dbReference type="GO" id="GO:0003887">
    <property type="term" value="F:DNA-directed DNA polymerase activity"/>
    <property type="evidence" value="ECO:0007669"/>
    <property type="project" value="UniProtKB-UniRule"/>
</dbReference>
<feature type="site" description="Substrate discrimination" evidence="15">
    <location>
        <position position="13"/>
    </location>
</feature>
<evidence type="ECO:0000313" key="17">
    <source>
        <dbReference type="EMBL" id="MBD2858956.1"/>
    </source>
</evidence>
<dbReference type="InterPro" id="IPR017961">
    <property type="entry name" value="DNA_pol_Y-fam_little_finger"/>
</dbReference>
<evidence type="ECO:0000256" key="3">
    <source>
        <dbReference type="ARBA" id="ARBA00022457"/>
    </source>
</evidence>
<proteinExistence type="inferred from homology"/>
<reference evidence="17" key="1">
    <citation type="submission" date="2020-09" db="EMBL/GenBank/DDBJ databases">
        <authorList>
            <person name="Yoon J.-W."/>
        </authorList>
    </citation>
    <scope>NUCLEOTIDE SEQUENCE</scope>
    <source>
        <strain evidence="17">KMU-158</strain>
    </source>
</reference>
<evidence type="ECO:0000256" key="15">
    <source>
        <dbReference type="HAMAP-Rule" id="MF_01113"/>
    </source>
</evidence>
<comment type="function">
    <text evidence="15">Poorly processive, error-prone DNA polymerase involved in untargeted mutagenesis. Copies undamaged DNA at stalled replication forks, which arise in vivo from mismatched or misaligned primer ends. These misaligned primers can be extended by PolIV. Exhibits no 3'-5' exonuclease (proofreading) activity. May be involved in translesional synthesis, in conjunction with the beta clamp from PolIII.</text>
</comment>
<dbReference type="GO" id="GO:0006281">
    <property type="term" value="P:DNA repair"/>
    <property type="evidence" value="ECO:0007669"/>
    <property type="project" value="UniProtKB-UniRule"/>
</dbReference>
<evidence type="ECO:0000256" key="10">
    <source>
        <dbReference type="ARBA" id="ARBA00022842"/>
    </source>
</evidence>
<name>A0A927C3I1_9GAMM</name>
<evidence type="ECO:0000256" key="1">
    <source>
        <dbReference type="ARBA" id="ARBA00004496"/>
    </source>
</evidence>
<keyword evidence="3 15" id="KW-0515">Mutator protein</keyword>
<dbReference type="CDD" id="cd03586">
    <property type="entry name" value="PolY_Pol_IV_kappa"/>
    <property type="match status" value="1"/>
</dbReference>
<keyword evidence="4 15" id="KW-0963">Cytoplasm</keyword>
<dbReference type="Gene3D" id="1.10.150.20">
    <property type="entry name" value="5' to 3' exonuclease, C-terminal subdomain"/>
    <property type="match status" value="1"/>
</dbReference>
<dbReference type="RefSeq" id="WP_190764342.1">
    <property type="nucleotide sequence ID" value="NZ_JACXLD010000004.1"/>
</dbReference>
<feature type="binding site" evidence="15">
    <location>
        <position position="103"/>
    </location>
    <ligand>
        <name>Mg(2+)</name>
        <dbReference type="ChEBI" id="CHEBI:18420"/>
    </ligand>
</feature>
<comment type="cofactor">
    <cofactor evidence="15">
        <name>Mg(2+)</name>
        <dbReference type="ChEBI" id="CHEBI:18420"/>
    </cofactor>
    <text evidence="15">Binds 2 magnesium ions per subunit.</text>
</comment>
<feature type="domain" description="UmuC" evidence="16">
    <location>
        <begin position="4"/>
        <end position="185"/>
    </location>
</feature>
<keyword evidence="7 15" id="KW-0235">DNA replication</keyword>
<evidence type="ECO:0000256" key="13">
    <source>
        <dbReference type="ARBA" id="ARBA00023204"/>
    </source>
</evidence>
<comment type="caution">
    <text evidence="17">The sequence shown here is derived from an EMBL/GenBank/DDBJ whole genome shotgun (WGS) entry which is preliminary data.</text>
</comment>
<keyword evidence="12 15" id="KW-0238">DNA-binding</keyword>
<dbReference type="InterPro" id="IPR043502">
    <property type="entry name" value="DNA/RNA_pol_sf"/>
</dbReference>
<keyword evidence="18" id="KW-1185">Reference proteome</keyword>
<dbReference type="NCBIfam" id="NF002677">
    <property type="entry name" value="PRK02406.1"/>
    <property type="match status" value="1"/>
</dbReference>
<dbReference type="GO" id="GO:0006261">
    <property type="term" value="P:DNA-templated DNA replication"/>
    <property type="evidence" value="ECO:0007669"/>
    <property type="project" value="UniProtKB-UniRule"/>
</dbReference>
<comment type="catalytic activity">
    <reaction evidence="14 15">
        <text>DNA(n) + a 2'-deoxyribonucleoside 5'-triphosphate = DNA(n+1) + diphosphate</text>
        <dbReference type="Rhea" id="RHEA:22508"/>
        <dbReference type="Rhea" id="RHEA-COMP:17339"/>
        <dbReference type="Rhea" id="RHEA-COMP:17340"/>
        <dbReference type="ChEBI" id="CHEBI:33019"/>
        <dbReference type="ChEBI" id="CHEBI:61560"/>
        <dbReference type="ChEBI" id="CHEBI:173112"/>
        <dbReference type="EC" id="2.7.7.7"/>
    </reaction>
</comment>
<feature type="active site" evidence="15">
    <location>
        <position position="104"/>
    </location>
</feature>
<dbReference type="Pfam" id="PF11799">
    <property type="entry name" value="IMS_C"/>
    <property type="match status" value="1"/>
</dbReference>
<evidence type="ECO:0000256" key="4">
    <source>
        <dbReference type="ARBA" id="ARBA00022490"/>
    </source>
</evidence>
<evidence type="ECO:0000313" key="18">
    <source>
        <dbReference type="Proteomes" id="UP000610558"/>
    </source>
</evidence>
<evidence type="ECO:0000256" key="8">
    <source>
        <dbReference type="ARBA" id="ARBA00022723"/>
    </source>
</evidence>
<keyword evidence="10 15" id="KW-0460">Magnesium</keyword>
<keyword evidence="9 15" id="KW-0227">DNA damage</keyword>
<dbReference type="SUPFAM" id="SSF56672">
    <property type="entry name" value="DNA/RNA polymerases"/>
    <property type="match status" value="1"/>
</dbReference>
<dbReference type="InterPro" id="IPR036775">
    <property type="entry name" value="DNA_pol_Y-fam_lit_finger_sf"/>
</dbReference>
<dbReference type="AlphaFoldDB" id="A0A927C3I1"/>
<dbReference type="Proteomes" id="UP000610558">
    <property type="component" value="Unassembled WGS sequence"/>
</dbReference>